<sequence>MIFELPLVLLIISISFYFFRKKKIELSTFIPFLSPFSNYFTTKILLTPSIHQIVSLYSGNEIINELYAIISLSLDFCVSQVLITPQPSQIVITGHLKSILRPNFYIFKSKFKLKHAGLVYSKKYLLNNISKYQIYGVINKKILDFVSKYDFDIFYCSFVPKIVDTKVFKSQFYLKGSVDLIKNEDFIKDLVEILEERIEDTEKRINDIKKKYLIEFEKFKNEESMGFIEKMKKEVKMRG</sequence>
<feature type="coiled-coil region" evidence="1">
    <location>
        <begin position="184"/>
        <end position="211"/>
    </location>
</feature>
<name>R0KMS3_NOSB1</name>
<proteinExistence type="predicted"/>
<dbReference type="OMA" id="EMKSAYY"/>
<dbReference type="HOGENOM" id="CLU_1137993_0_0_1"/>
<reference evidence="2 3" key="1">
    <citation type="journal article" date="2013" name="BMC Genomics">
        <title>Comparative genomics of parasitic silkworm microsporidia reveal an association between genome expansion and host adaptation.</title>
        <authorList>
            <person name="Pan G."/>
            <person name="Xu J."/>
            <person name="Li T."/>
            <person name="Xia Q."/>
            <person name="Liu S.L."/>
            <person name="Zhang G."/>
            <person name="Li S."/>
            <person name="Li C."/>
            <person name="Liu H."/>
            <person name="Yang L."/>
            <person name="Liu T."/>
            <person name="Zhang X."/>
            <person name="Wu Z."/>
            <person name="Fan W."/>
            <person name="Dang X."/>
            <person name="Xiang H."/>
            <person name="Tao M."/>
            <person name="Li Y."/>
            <person name="Hu J."/>
            <person name="Li Z."/>
            <person name="Lin L."/>
            <person name="Luo J."/>
            <person name="Geng L."/>
            <person name="Wang L."/>
            <person name="Long M."/>
            <person name="Wan Y."/>
            <person name="He N."/>
            <person name="Zhang Z."/>
            <person name="Lu C."/>
            <person name="Keeling P.J."/>
            <person name="Wang J."/>
            <person name="Xiang Z."/>
            <person name="Zhou Z."/>
        </authorList>
    </citation>
    <scope>NUCLEOTIDE SEQUENCE [LARGE SCALE GENOMIC DNA]</scope>
    <source>
        <strain evidence="3">CQ1 / CVCC 102059</strain>
    </source>
</reference>
<keyword evidence="3" id="KW-1185">Reference proteome</keyword>
<gene>
    <name evidence="2" type="ORF">NBO_1206g0003</name>
</gene>
<accession>R0KMS3</accession>
<keyword evidence="1" id="KW-0175">Coiled coil</keyword>
<dbReference type="VEuPathDB" id="MicrosporidiaDB:NBO_1206g0003"/>
<evidence type="ECO:0000256" key="1">
    <source>
        <dbReference type="SAM" id="Coils"/>
    </source>
</evidence>
<dbReference type="AlphaFoldDB" id="R0KMS3"/>
<dbReference type="SMR" id="R0KMS3"/>
<dbReference type="Proteomes" id="UP000016927">
    <property type="component" value="Unassembled WGS sequence"/>
</dbReference>
<organism evidence="2 3">
    <name type="scientific">Nosema bombycis (strain CQ1 / CVCC 102059)</name>
    <name type="common">Microsporidian parasite</name>
    <name type="synonym">Pebrine of silkworm</name>
    <dbReference type="NCBI Taxonomy" id="578461"/>
    <lineage>
        <taxon>Eukaryota</taxon>
        <taxon>Fungi</taxon>
        <taxon>Fungi incertae sedis</taxon>
        <taxon>Microsporidia</taxon>
        <taxon>Nosematidae</taxon>
        <taxon>Nosema</taxon>
    </lineage>
</organism>
<protein>
    <submittedName>
        <fullName evidence="2">Uncharacterized protein</fullName>
    </submittedName>
</protein>
<dbReference type="OrthoDB" id="2199106at2759"/>
<dbReference type="EMBL" id="KB910113">
    <property type="protein sequence ID" value="EOB11417.1"/>
    <property type="molecule type" value="Genomic_DNA"/>
</dbReference>
<evidence type="ECO:0000313" key="2">
    <source>
        <dbReference type="EMBL" id="EOB11417.1"/>
    </source>
</evidence>
<evidence type="ECO:0000313" key="3">
    <source>
        <dbReference type="Proteomes" id="UP000016927"/>
    </source>
</evidence>